<dbReference type="PANTHER" id="PTHR42792:SF2">
    <property type="entry name" value="FLAGELLIN"/>
    <property type="match status" value="1"/>
</dbReference>
<evidence type="ECO:0000256" key="3">
    <source>
        <dbReference type="RuleBase" id="RU362073"/>
    </source>
</evidence>
<dbReference type="EMBL" id="CP002432">
    <property type="protein sequence ID" value="ADU66072.1"/>
    <property type="molecule type" value="Genomic_DNA"/>
</dbReference>
<comment type="similarity">
    <text evidence="1 3">Belongs to the bacterial flagellin family.</text>
</comment>
<dbReference type="GO" id="GO:0005198">
    <property type="term" value="F:structural molecule activity"/>
    <property type="evidence" value="ECO:0007669"/>
    <property type="project" value="UniProtKB-UniRule"/>
</dbReference>
<keyword evidence="4" id="KW-0175">Coiled coil</keyword>
<evidence type="ECO:0000256" key="4">
    <source>
        <dbReference type="SAM" id="Coils"/>
    </source>
</evidence>
<organism evidence="7 8">
    <name type="scientific">Desulfurispirillum indicum (strain ATCC BAA-1389 / DSM 22839 / S5)</name>
    <dbReference type="NCBI Taxonomy" id="653733"/>
    <lineage>
        <taxon>Bacteria</taxon>
        <taxon>Pseudomonadati</taxon>
        <taxon>Chrysiogenota</taxon>
        <taxon>Chrysiogenia</taxon>
        <taxon>Chrysiogenales</taxon>
        <taxon>Chrysiogenaceae</taxon>
        <taxon>Desulfurispirillum</taxon>
    </lineage>
</organism>
<dbReference type="AlphaFoldDB" id="E6W5P1"/>
<keyword evidence="7" id="KW-0966">Cell projection</keyword>
<dbReference type="PANTHER" id="PTHR42792">
    <property type="entry name" value="FLAGELLIN"/>
    <property type="match status" value="1"/>
</dbReference>
<dbReference type="Pfam" id="PF00700">
    <property type="entry name" value="Flagellin_C"/>
    <property type="match status" value="1"/>
</dbReference>
<comment type="subcellular location">
    <subcellularLocation>
        <location evidence="3">Secreted</location>
    </subcellularLocation>
    <subcellularLocation>
        <location evidence="3">Bacterial flagellum</location>
    </subcellularLocation>
</comment>
<keyword evidence="2 3" id="KW-0975">Bacterial flagellum</keyword>
<dbReference type="Gene3D" id="3.30.70.2120">
    <property type="match status" value="1"/>
</dbReference>
<dbReference type="eggNOG" id="COG1344">
    <property type="taxonomic scope" value="Bacteria"/>
</dbReference>
<feature type="domain" description="Flagellin N-terminal" evidence="5">
    <location>
        <begin position="8"/>
        <end position="143"/>
    </location>
</feature>
<dbReference type="InterPro" id="IPR042187">
    <property type="entry name" value="Flagellin_C_sub2"/>
</dbReference>
<dbReference type="OrthoDB" id="9796789at2"/>
<evidence type="ECO:0000259" key="5">
    <source>
        <dbReference type="Pfam" id="PF00669"/>
    </source>
</evidence>
<dbReference type="InterPro" id="IPR046358">
    <property type="entry name" value="Flagellin_C"/>
</dbReference>
<dbReference type="Gene3D" id="6.10.10.10">
    <property type="entry name" value="Flagellar export chaperone, C-terminal domain"/>
    <property type="match status" value="1"/>
</dbReference>
<dbReference type="GO" id="GO:0005576">
    <property type="term" value="C:extracellular region"/>
    <property type="evidence" value="ECO:0007669"/>
    <property type="project" value="UniProtKB-SubCell"/>
</dbReference>
<keyword evidence="8" id="KW-1185">Reference proteome</keyword>
<dbReference type="InterPro" id="IPR001492">
    <property type="entry name" value="Flagellin"/>
</dbReference>
<dbReference type="RefSeq" id="WP_013505953.1">
    <property type="nucleotide sequence ID" value="NC_014836.1"/>
</dbReference>
<feature type="domain" description="Flagellin C-terminal" evidence="6">
    <location>
        <begin position="755"/>
        <end position="839"/>
    </location>
</feature>
<dbReference type="Gene3D" id="1.20.1330.10">
    <property type="entry name" value="f41 fragment of flagellin, N-terminal domain"/>
    <property type="match status" value="2"/>
</dbReference>
<reference evidence="7 8" key="1">
    <citation type="submission" date="2010-12" db="EMBL/GenBank/DDBJ databases">
        <title>Complete sequence of Desulfurispirillum indicum S5.</title>
        <authorList>
            <consortium name="US DOE Joint Genome Institute"/>
            <person name="Lucas S."/>
            <person name="Copeland A."/>
            <person name="Lapidus A."/>
            <person name="Cheng J.-F."/>
            <person name="Goodwin L."/>
            <person name="Pitluck S."/>
            <person name="Chertkov O."/>
            <person name="Held B."/>
            <person name="Detter J.C."/>
            <person name="Han C."/>
            <person name="Tapia R."/>
            <person name="Land M."/>
            <person name="Hauser L."/>
            <person name="Kyrpides N."/>
            <person name="Ivanova N."/>
            <person name="Mikhailova N."/>
            <person name="Haggblom M."/>
            <person name="Rauschenbach I."/>
            <person name="Bini E."/>
            <person name="Woyke T."/>
        </authorList>
    </citation>
    <scope>NUCLEOTIDE SEQUENCE [LARGE SCALE GENOMIC DNA]</scope>
    <source>
        <strain evidence="8">ATCC BAA-1389 / DSM 22839 / S5</strain>
    </source>
</reference>
<keyword evidence="3" id="KW-0964">Secreted</keyword>
<dbReference type="InParanoid" id="E6W5P1"/>
<evidence type="ECO:0000259" key="6">
    <source>
        <dbReference type="Pfam" id="PF00700"/>
    </source>
</evidence>
<protein>
    <recommendedName>
        <fullName evidence="3">Flagellin</fullName>
    </recommendedName>
</protein>
<proteinExistence type="inferred from homology"/>
<comment type="function">
    <text evidence="3">Flagellin is the subunit protein which polymerizes to form the filaments of bacterial flagella.</text>
</comment>
<dbReference type="InterPro" id="IPR001029">
    <property type="entry name" value="Flagellin_N"/>
</dbReference>
<sequence length="840" mass="88538">MSMSVLYNNLPSLNAQNNLRVNSSALSNSIERLSSGLRINRASDDASGLAISEKMRGQISGLNRAVANAQDGISLIQTAEAALNETTAILQRMRELAIQAGNGTMTSDDRQHIQREVDQLKHEIDRISTSTEFNTKKLLNGDATARWSTSNPNLMEAVIRDRVVSGNYQLDVTAKVGKNQVLKSNIMALREGAFAGDVLTANGVALTGQTNSSGIAGIYAAEGVRTGGINERTYVVNVLSNLSGGGANVISGVSTLGGTDGVNTLTTGGVGVNGFYQQSGSNWGIASTGGFGPMGNVDGMNRFSSAGAFVVSGYHGYVEIEFIKDMHLSAGANVSDAARVRFIDVKTGEPTAWTTIDIAGGELELDSTAIFGAGANFALIDGSMIKTGDKMLLSVDAARSLTAATVSLGNGAFKIDERYLNEVGTGSVVHNRGAYYIITTGTTTGSGDGLQNVVISQGNLTHEYHLAQLDASTGAVTIGAISLDFNASATGTQTDDSLAMEIRGTGGLASSYTRLRDIEVFITPDGPSVFETAQKLTIYGNGKSADVYLEGNDTIARLEEKLTKAITQDLGITMGNVSTDNRVVDFITKGSGVANSDAAVDGTMVIRSLFNGAQGELAFVADQKLLDALNLAEIQEAEENLYSVTVRDAHTGRPVGSDVVGDGVMKDTIQGVDVHFKGNIGIGASFNETLQKFDFTADTDPATMYLHLVDSSMSFQIGANEGQTMRANIAQIDVKSLGLENVYLVSQELAQEAVGRIDKAITQVSSERAKMGAISNRLDHTINSLSIAAENLQAAESRIRDVNVAKEMSQFTLNQMLTQAAQSMLAQANAMPQGIMQLLA</sequence>
<feature type="coiled-coil region" evidence="4">
    <location>
        <begin position="76"/>
        <end position="130"/>
    </location>
</feature>
<name>E6W5P1_DESIS</name>
<dbReference type="GO" id="GO:0009288">
    <property type="term" value="C:bacterial-type flagellum"/>
    <property type="evidence" value="ECO:0007669"/>
    <property type="project" value="UniProtKB-SubCell"/>
</dbReference>
<dbReference type="PRINTS" id="PR00207">
    <property type="entry name" value="FLAGELLIN"/>
</dbReference>
<dbReference type="Proteomes" id="UP000002572">
    <property type="component" value="Chromosome"/>
</dbReference>
<dbReference type="HOGENOM" id="CLU_011142_3_0_0"/>
<accession>E6W5P1</accession>
<gene>
    <name evidence="7" type="ordered locus">Selin_1337</name>
</gene>
<evidence type="ECO:0000256" key="1">
    <source>
        <dbReference type="ARBA" id="ARBA00005709"/>
    </source>
</evidence>
<dbReference type="STRING" id="653733.Selin_1337"/>
<dbReference type="SUPFAM" id="SSF64518">
    <property type="entry name" value="Phase 1 flagellin"/>
    <property type="match status" value="1"/>
</dbReference>
<dbReference type="KEGG" id="din:Selin_1337"/>
<evidence type="ECO:0000313" key="7">
    <source>
        <dbReference type="EMBL" id="ADU66072.1"/>
    </source>
</evidence>
<evidence type="ECO:0000256" key="2">
    <source>
        <dbReference type="ARBA" id="ARBA00023143"/>
    </source>
</evidence>
<evidence type="ECO:0000313" key="8">
    <source>
        <dbReference type="Proteomes" id="UP000002572"/>
    </source>
</evidence>
<keyword evidence="7" id="KW-0969">Cilium</keyword>
<dbReference type="Pfam" id="PF00669">
    <property type="entry name" value="Flagellin_N"/>
    <property type="match status" value="1"/>
</dbReference>
<keyword evidence="7" id="KW-0282">Flagellum</keyword>